<keyword evidence="4" id="KW-1185">Reference proteome</keyword>
<dbReference type="InterPro" id="IPR036217">
    <property type="entry name" value="MethylDNA_cys_MeTrfase_DNAb"/>
</dbReference>
<dbReference type="Gene3D" id="1.10.10.10">
    <property type="entry name" value="Winged helix-like DNA-binding domain superfamily/Winged helix DNA-binding domain"/>
    <property type="match status" value="1"/>
</dbReference>
<accession>A0ABX0SJQ1</accession>
<reference evidence="3 4" key="1">
    <citation type="submission" date="2020-02" db="EMBL/GenBank/DDBJ databases">
        <title>Sequencing the genomes of 1000 actinobacteria strains.</title>
        <authorList>
            <person name="Klenk H.-P."/>
        </authorList>
    </citation>
    <scope>NUCLEOTIDE SEQUENCE [LARGE SCALE GENOMIC DNA]</scope>
    <source>
        <strain evidence="3 4">DSM 19609</strain>
    </source>
</reference>
<dbReference type="InterPro" id="IPR014048">
    <property type="entry name" value="MethylDNA_cys_MeTrfase_DNA-bd"/>
</dbReference>
<dbReference type="EMBL" id="JAAMOZ010000002">
    <property type="protein sequence ID" value="NIH58201.1"/>
    <property type="molecule type" value="Genomic_DNA"/>
</dbReference>
<sequence>MLTMDDLVSRVRTAVSAIPTGTIATYGDVAELVGCHARQVGRIMAAEGADLPWWRVTNVRGELPAHLLPAARARWDDEGIPFVPDAPGARIASCRADPSAWVARLPREFPTGG</sequence>
<feature type="domain" description="Methylated-DNA-[protein]-cysteine S-methyltransferase DNA binding" evidence="2">
    <location>
        <begin position="9"/>
        <end position="65"/>
    </location>
</feature>
<name>A0ABX0SJQ1_9ACTN</name>
<dbReference type="InterPro" id="IPR052520">
    <property type="entry name" value="ATL_DNA_repair"/>
</dbReference>
<dbReference type="InterPro" id="IPR036388">
    <property type="entry name" value="WH-like_DNA-bd_sf"/>
</dbReference>
<protein>
    <submittedName>
        <fullName evidence="3">Alkylated DNA nucleotide flippase Atl1</fullName>
    </submittedName>
</protein>
<keyword evidence="1" id="KW-0227">DNA damage</keyword>
<gene>
    <name evidence="3" type="ORF">FB473_002893</name>
</gene>
<dbReference type="CDD" id="cd06445">
    <property type="entry name" value="ATase"/>
    <property type="match status" value="1"/>
</dbReference>
<evidence type="ECO:0000259" key="2">
    <source>
        <dbReference type="Pfam" id="PF01035"/>
    </source>
</evidence>
<dbReference type="PANTHER" id="PTHR42942">
    <property type="entry name" value="6-O-METHYLGUANINE DNA METHYLTRANSFERASE"/>
    <property type="match status" value="1"/>
</dbReference>
<comment type="caution">
    <text evidence="3">The sequence shown here is derived from an EMBL/GenBank/DDBJ whole genome shotgun (WGS) entry which is preliminary data.</text>
</comment>
<dbReference type="Pfam" id="PF01035">
    <property type="entry name" value="DNA_binding_1"/>
    <property type="match status" value="1"/>
</dbReference>
<evidence type="ECO:0000313" key="3">
    <source>
        <dbReference type="EMBL" id="NIH58201.1"/>
    </source>
</evidence>
<proteinExistence type="predicted"/>
<dbReference type="Proteomes" id="UP000749311">
    <property type="component" value="Unassembled WGS sequence"/>
</dbReference>
<evidence type="ECO:0000256" key="1">
    <source>
        <dbReference type="ARBA" id="ARBA00022763"/>
    </source>
</evidence>
<dbReference type="SUPFAM" id="SSF46767">
    <property type="entry name" value="Methylated DNA-protein cysteine methyltransferase, C-terminal domain"/>
    <property type="match status" value="1"/>
</dbReference>
<dbReference type="RefSeq" id="WP_208390811.1">
    <property type="nucleotide sequence ID" value="NZ_JAAMOZ010000002.1"/>
</dbReference>
<evidence type="ECO:0000313" key="4">
    <source>
        <dbReference type="Proteomes" id="UP000749311"/>
    </source>
</evidence>
<organism evidence="3 4">
    <name type="scientific">Brooklawnia cerclae</name>
    <dbReference type="NCBI Taxonomy" id="349934"/>
    <lineage>
        <taxon>Bacteria</taxon>
        <taxon>Bacillati</taxon>
        <taxon>Actinomycetota</taxon>
        <taxon>Actinomycetes</taxon>
        <taxon>Propionibacteriales</taxon>
        <taxon>Propionibacteriaceae</taxon>
        <taxon>Brooklawnia</taxon>
    </lineage>
</organism>
<dbReference type="PANTHER" id="PTHR42942:SF1">
    <property type="entry name" value="ALKYLTRANSFERASE-LIKE PROTEIN 1"/>
    <property type="match status" value="1"/>
</dbReference>